<organism evidence="2 3">
    <name type="scientific">Nostoc cf. edaphicum LEGE 07299</name>
    <dbReference type="NCBI Taxonomy" id="2777974"/>
    <lineage>
        <taxon>Bacteria</taxon>
        <taxon>Bacillati</taxon>
        <taxon>Cyanobacteriota</taxon>
        <taxon>Cyanophyceae</taxon>
        <taxon>Nostocales</taxon>
        <taxon>Nostocaceae</taxon>
        <taxon>Nostoc</taxon>
    </lineage>
</organism>
<accession>A0ABR9TX60</accession>
<dbReference type="PANTHER" id="PTHR22617">
    <property type="entry name" value="CHEMOTAXIS SENSOR HISTIDINE KINASE-RELATED"/>
    <property type="match status" value="1"/>
</dbReference>
<protein>
    <submittedName>
        <fullName evidence="2">Purine-binding chemotaxis protein CheW</fullName>
    </submittedName>
</protein>
<dbReference type="InterPro" id="IPR002545">
    <property type="entry name" value="CheW-lke_dom"/>
</dbReference>
<comment type="caution">
    <text evidence="2">The sequence shown here is derived from an EMBL/GenBank/DDBJ whole genome shotgun (WGS) entry which is preliminary data.</text>
</comment>
<proteinExistence type="predicted"/>
<evidence type="ECO:0000313" key="2">
    <source>
        <dbReference type="EMBL" id="MBE9104961.1"/>
    </source>
</evidence>
<dbReference type="SUPFAM" id="SSF50341">
    <property type="entry name" value="CheW-like"/>
    <property type="match status" value="2"/>
</dbReference>
<dbReference type="PANTHER" id="PTHR22617:SF23">
    <property type="entry name" value="CHEMOTAXIS PROTEIN CHEW"/>
    <property type="match status" value="1"/>
</dbReference>
<dbReference type="EMBL" id="JADEXF010000209">
    <property type="protein sequence ID" value="MBE9104961.1"/>
    <property type="molecule type" value="Genomic_DNA"/>
</dbReference>
<dbReference type="Gene3D" id="2.40.50.180">
    <property type="entry name" value="CheA-289, Domain 4"/>
    <property type="match status" value="2"/>
</dbReference>
<evidence type="ECO:0000313" key="3">
    <source>
        <dbReference type="Proteomes" id="UP000647836"/>
    </source>
</evidence>
<feature type="domain" description="CheW-like" evidence="1">
    <location>
        <begin position="207"/>
        <end position="355"/>
    </location>
</feature>
<dbReference type="Gene3D" id="2.30.30.40">
    <property type="entry name" value="SH3 Domains"/>
    <property type="match status" value="2"/>
</dbReference>
<sequence length="361" mass="40009">MSYESYLMFNLNHSRYGIPATAVQELFFLPEVTAIAQTPSTILGVINLRGKFLPVMDLYHRLEQARPPFQLTDSMIVLEWQTQRIGIIVNQVDSVQAIAPDRIAANVCSQSKESLQDRLLTGIANVDEGIVTLLNPELLVQHAFLETVFNLNSDFNNGSVNDALKHSSDSALNQGLYDHFDSQERQILQERTEALRCSIDDEDSASLLPLAVVGLGGEYFGFGLETVHEFTEIHKITPIPCCPPHIVGNINLRGEIVTLININNVVDLPMNGVRSPTAGRSPSHQQAVVVRLDQRVAGIAVDDIFDVTYIHPSQMTTPPIALHSAKDDYLQGVAPYRDRMMSIINLSKLLNSEVLVVNEEV</sequence>
<dbReference type="Proteomes" id="UP000647836">
    <property type="component" value="Unassembled WGS sequence"/>
</dbReference>
<name>A0ABR9TX60_9NOSO</name>
<keyword evidence="3" id="KW-1185">Reference proteome</keyword>
<dbReference type="InterPro" id="IPR039315">
    <property type="entry name" value="CheW"/>
</dbReference>
<reference evidence="2 3" key="1">
    <citation type="submission" date="2020-10" db="EMBL/GenBank/DDBJ databases">
        <authorList>
            <person name="Castelo-Branco R."/>
            <person name="Eusebio N."/>
            <person name="Adriana R."/>
            <person name="Vieira A."/>
            <person name="Brugerolle De Fraissinette N."/>
            <person name="Rezende De Castro R."/>
            <person name="Schneider M.P."/>
            <person name="Vasconcelos V."/>
            <person name="Leao P.N."/>
        </authorList>
    </citation>
    <scope>NUCLEOTIDE SEQUENCE [LARGE SCALE GENOMIC DNA]</scope>
    <source>
        <strain evidence="2 3">LEGE 07299</strain>
    </source>
</reference>
<gene>
    <name evidence="2" type="ORF">IQ229_08390</name>
</gene>
<dbReference type="PROSITE" id="PS50851">
    <property type="entry name" value="CHEW"/>
    <property type="match status" value="2"/>
</dbReference>
<feature type="domain" description="CheW-like" evidence="1">
    <location>
        <begin position="3"/>
        <end position="145"/>
    </location>
</feature>
<dbReference type="SMART" id="SM00260">
    <property type="entry name" value="CheW"/>
    <property type="match status" value="2"/>
</dbReference>
<evidence type="ECO:0000259" key="1">
    <source>
        <dbReference type="PROSITE" id="PS50851"/>
    </source>
</evidence>
<dbReference type="InterPro" id="IPR036061">
    <property type="entry name" value="CheW-like_dom_sf"/>
</dbReference>
<dbReference type="Pfam" id="PF01584">
    <property type="entry name" value="CheW"/>
    <property type="match status" value="2"/>
</dbReference>